<keyword evidence="6 7" id="KW-0472">Membrane</keyword>
<dbReference type="GO" id="GO:0016740">
    <property type="term" value="F:transferase activity"/>
    <property type="evidence" value="ECO:0007669"/>
    <property type="project" value="UniProtKB-KW"/>
</dbReference>
<organism evidence="9 10">
    <name type="scientific">Selenomonas ruminantium</name>
    <dbReference type="NCBI Taxonomy" id="971"/>
    <lineage>
        <taxon>Bacteria</taxon>
        <taxon>Bacillati</taxon>
        <taxon>Bacillota</taxon>
        <taxon>Negativicutes</taxon>
        <taxon>Selenomonadales</taxon>
        <taxon>Selenomonadaceae</taxon>
        <taxon>Selenomonas</taxon>
    </lineage>
</organism>
<feature type="domain" description="Sulfatase N-terminal" evidence="8">
    <location>
        <begin position="282"/>
        <end position="565"/>
    </location>
</feature>
<feature type="transmembrane region" description="Helical" evidence="7">
    <location>
        <begin position="144"/>
        <end position="167"/>
    </location>
</feature>
<evidence type="ECO:0000256" key="3">
    <source>
        <dbReference type="ARBA" id="ARBA00022475"/>
    </source>
</evidence>
<feature type="transmembrane region" description="Helical" evidence="7">
    <location>
        <begin position="179"/>
        <end position="201"/>
    </location>
</feature>
<name>A0A1I0XX10_SELRU</name>
<keyword evidence="9" id="KW-0808">Transferase</keyword>
<dbReference type="PANTHER" id="PTHR47371">
    <property type="entry name" value="LIPOTEICHOIC ACID SYNTHASE"/>
    <property type="match status" value="1"/>
</dbReference>
<dbReference type="InterPro" id="IPR000917">
    <property type="entry name" value="Sulfatase_N"/>
</dbReference>
<dbReference type="SUPFAM" id="SSF53649">
    <property type="entry name" value="Alkaline phosphatase-like"/>
    <property type="match status" value="1"/>
</dbReference>
<dbReference type="AlphaFoldDB" id="A0A1I0XX10"/>
<feature type="transmembrane region" description="Helical" evidence="7">
    <location>
        <begin position="12"/>
        <end position="30"/>
    </location>
</feature>
<keyword evidence="3" id="KW-1003">Cell membrane</keyword>
<gene>
    <name evidence="9" type="ORF">SAMN05216587_10838</name>
</gene>
<dbReference type="RefSeq" id="WP_074816105.1">
    <property type="nucleotide sequence ID" value="NZ_FOJX01000008.1"/>
</dbReference>
<dbReference type="Proteomes" id="UP000183843">
    <property type="component" value="Unassembled WGS sequence"/>
</dbReference>
<evidence type="ECO:0000259" key="8">
    <source>
        <dbReference type="Pfam" id="PF00884"/>
    </source>
</evidence>
<evidence type="ECO:0000313" key="10">
    <source>
        <dbReference type="Proteomes" id="UP000183843"/>
    </source>
</evidence>
<evidence type="ECO:0000256" key="4">
    <source>
        <dbReference type="ARBA" id="ARBA00022692"/>
    </source>
</evidence>
<dbReference type="Pfam" id="PF00884">
    <property type="entry name" value="Sulfatase"/>
    <property type="match status" value="1"/>
</dbReference>
<protein>
    <submittedName>
        <fullName evidence="9">Phosphoglycerol transferase MdoB</fullName>
    </submittedName>
</protein>
<comment type="pathway">
    <text evidence="2">Cell wall biogenesis; lipoteichoic acid biosynthesis.</text>
</comment>
<keyword evidence="5 7" id="KW-1133">Transmembrane helix</keyword>
<evidence type="ECO:0000256" key="6">
    <source>
        <dbReference type="ARBA" id="ARBA00023136"/>
    </source>
</evidence>
<comment type="subcellular location">
    <subcellularLocation>
        <location evidence="1">Cell membrane</location>
        <topology evidence="1">Multi-pass membrane protein</topology>
    </subcellularLocation>
</comment>
<keyword evidence="4 7" id="KW-0812">Transmembrane</keyword>
<accession>A0A1I0XX10</accession>
<proteinExistence type="predicted"/>
<sequence>MRFQNYIKNCQLDLRLFFFLLLLMMLYRLLFMVRYAGAVGAEATLSDVVMANFTGLRLSLKSSGGFTLLPFVFVTLPGIIFPRLNLSRLRLIFGALSIFLLTVLFLARFPYYEEFRMTYGLQVFQGWHDDRLALLNTMISEYGLIQWLIVAIIVSGGWIFVLKRILALPVKVWDVQQPAVLRALGALLITFVFMFVCRWGGGISYATGINWENATVTADDFLNECVLDDVQAMYRAINQEERMQAGNIYGVDKAQVKTLTTAAVEKALLHTTSGEKIEKPQHIFIILGESWAQWPMLEKYASLHVADGIKGLIAEKNSYYTPCFMPNGDATSVAIAGMITGLAEVSVRPNYQPKSFREIYPTAISVPFHKLGYKVDFWYGGAPGWDNINRLALAQGFDNFYGYPDFRAEKTNPWGTADRNLFNALAKHLDEEDPTVHIIMTTSNHPPYNIDLKAEGFDVNKAEAMVRELIPDEADPHNLAVELGHYWYMDKLTTEFIREIEKKYPNSLFVITGDHAVRSNPGAKPTMFEFQSVPFVLYGQGVTHDILPARAVGGHIGIMPTLVELIAPAGFTYASVAPAIGEYPAAFNRDYYVTNKIMGQVNTEKTELLPGIMEADMEVERAKLEPFLQQMRTLSYWLIMGGHNEEK</sequence>
<dbReference type="PANTHER" id="PTHR47371:SF3">
    <property type="entry name" value="PHOSPHOGLYCEROL TRANSFERASE I"/>
    <property type="match status" value="1"/>
</dbReference>
<dbReference type="InterPro" id="IPR050448">
    <property type="entry name" value="OpgB/LTA_synthase_biosynth"/>
</dbReference>
<evidence type="ECO:0000313" key="9">
    <source>
        <dbReference type="EMBL" id="SFB05464.1"/>
    </source>
</evidence>
<dbReference type="GO" id="GO:0005886">
    <property type="term" value="C:plasma membrane"/>
    <property type="evidence" value="ECO:0007669"/>
    <property type="project" value="UniProtKB-SubCell"/>
</dbReference>
<reference evidence="9 10" key="1">
    <citation type="submission" date="2016-10" db="EMBL/GenBank/DDBJ databases">
        <authorList>
            <person name="de Groot N.N."/>
        </authorList>
    </citation>
    <scope>NUCLEOTIDE SEQUENCE [LARGE SCALE GENOMIC DNA]</scope>
    <source>
        <strain evidence="9 10">L14</strain>
    </source>
</reference>
<evidence type="ECO:0000256" key="1">
    <source>
        <dbReference type="ARBA" id="ARBA00004651"/>
    </source>
</evidence>
<dbReference type="Gene3D" id="3.40.720.10">
    <property type="entry name" value="Alkaline Phosphatase, subunit A"/>
    <property type="match status" value="1"/>
</dbReference>
<dbReference type="InterPro" id="IPR017850">
    <property type="entry name" value="Alkaline_phosphatase_core_sf"/>
</dbReference>
<evidence type="ECO:0000256" key="7">
    <source>
        <dbReference type="SAM" id="Phobius"/>
    </source>
</evidence>
<dbReference type="EMBL" id="FOJX01000008">
    <property type="protein sequence ID" value="SFB05464.1"/>
    <property type="molecule type" value="Genomic_DNA"/>
</dbReference>
<evidence type="ECO:0000256" key="2">
    <source>
        <dbReference type="ARBA" id="ARBA00004936"/>
    </source>
</evidence>
<feature type="transmembrane region" description="Helical" evidence="7">
    <location>
        <begin position="66"/>
        <end position="84"/>
    </location>
</feature>
<evidence type="ECO:0000256" key="5">
    <source>
        <dbReference type="ARBA" id="ARBA00022989"/>
    </source>
</evidence>
<dbReference type="CDD" id="cd16015">
    <property type="entry name" value="LTA_synthase"/>
    <property type="match status" value="1"/>
</dbReference>
<feature type="transmembrane region" description="Helical" evidence="7">
    <location>
        <begin position="91"/>
        <end position="111"/>
    </location>
</feature>